<name>A0A9P1FFF5_9DINO</name>
<proteinExistence type="predicted"/>
<evidence type="ECO:0000256" key="1">
    <source>
        <dbReference type="SAM" id="MobiDB-lite"/>
    </source>
</evidence>
<evidence type="ECO:0000313" key="2">
    <source>
        <dbReference type="EMBL" id="CAI3975049.1"/>
    </source>
</evidence>
<feature type="compositionally biased region" description="Acidic residues" evidence="1">
    <location>
        <begin position="221"/>
        <end position="241"/>
    </location>
</feature>
<dbReference type="Proteomes" id="UP001152797">
    <property type="component" value="Unassembled WGS sequence"/>
</dbReference>
<reference evidence="3" key="2">
    <citation type="submission" date="2024-04" db="EMBL/GenBank/DDBJ databases">
        <authorList>
            <person name="Chen Y."/>
            <person name="Shah S."/>
            <person name="Dougan E. K."/>
            <person name="Thang M."/>
            <person name="Chan C."/>
        </authorList>
    </citation>
    <scope>NUCLEOTIDE SEQUENCE [LARGE SCALE GENOMIC DNA]</scope>
</reference>
<sequence>MLLHASRAEGLECMATSSEAEPHSDSERNCWQEVQADRADHMVWASHESSDSEPDDRLLFPEKVVHQEPQHLFWNSIGVPCAIDGLKFRCAGSAHKIPFGLVRRPPNDTQVNHSYLKQLGNPPASCGDGLTSGGEADLDVSQSDACDAGDLVTSGSEAPSRKAKRERFQDSFPVWKKRLPNQVTHSRRLRGESWAPLGTANAKGLERTVLHTLWDSGFSTDEDAETCATAEEDEGNEEYSVQEEALPSPMSVFHL</sequence>
<reference evidence="2" key="1">
    <citation type="submission" date="2022-10" db="EMBL/GenBank/DDBJ databases">
        <authorList>
            <person name="Chen Y."/>
            <person name="Dougan E. K."/>
            <person name="Chan C."/>
            <person name="Rhodes N."/>
            <person name="Thang M."/>
        </authorList>
    </citation>
    <scope>NUCLEOTIDE SEQUENCE</scope>
</reference>
<feature type="region of interest" description="Disordered" evidence="1">
    <location>
        <begin position="1"/>
        <end position="28"/>
    </location>
</feature>
<feature type="compositionally biased region" description="Basic and acidic residues" evidence="1">
    <location>
        <begin position="1"/>
        <end position="10"/>
    </location>
</feature>
<evidence type="ECO:0000313" key="3">
    <source>
        <dbReference type="EMBL" id="CAL1128424.1"/>
    </source>
</evidence>
<evidence type="ECO:0000313" key="4">
    <source>
        <dbReference type="Proteomes" id="UP001152797"/>
    </source>
</evidence>
<feature type="region of interest" description="Disordered" evidence="1">
    <location>
        <begin position="221"/>
        <end position="255"/>
    </location>
</feature>
<keyword evidence="4" id="KW-1185">Reference proteome</keyword>
<dbReference type="EMBL" id="CAMXCT030000177">
    <property type="protein sequence ID" value="CAL4762361.1"/>
    <property type="molecule type" value="Genomic_DNA"/>
</dbReference>
<dbReference type="EMBL" id="CAMXCT020000177">
    <property type="protein sequence ID" value="CAL1128424.1"/>
    <property type="molecule type" value="Genomic_DNA"/>
</dbReference>
<dbReference type="AlphaFoldDB" id="A0A9P1FFF5"/>
<organism evidence="2">
    <name type="scientific">Cladocopium goreaui</name>
    <dbReference type="NCBI Taxonomy" id="2562237"/>
    <lineage>
        <taxon>Eukaryota</taxon>
        <taxon>Sar</taxon>
        <taxon>Alveolata</taxon>
        <taxon>Dinophyceae</taxon>
        <taxon>Suessiales</taxon>
        <taxon>Symbiodiniaceae</taxon>
        <taxon>Cladocopium</taxon>
    </lineage>
</organism>
<dbReference type="EMBL" id="CAMXCT010000177">
    <property type="protein sequence ID" value="CAI3975049.1"/>
    <property type="molecule type" value="Genomic_DNA"/>
</dbReference>
<protein>
    <submittedName>
        <fullName evidence="2">Uncharacterized protein</fullName>
    </submittedName>
</protein>
<comment type="caution">
    <text evidence="2">The sequence shown here is derived from an EMBL/GenBank/DDBJ whole genome shotgun (WGS) entry which is preliminary data.</text>
</comment>
<gene>
    <name evidence="2" type="ORF">C1SCF055_LOCUS3411</name>
</gene>
<accession>A0A9P1FFF5</accession>